<dbReference type="EMBL" id="JACYCF010000010">
    <property type="protein sequence ID" value="KAF8754455.1"/>
    <property type="molecule type" value="Genomic_DNA"/>
</dbReference>
<proteinExistence type="predicted"/>
<sequence length="123" mass="13752">MYGENTIPLVHAWSHISNAWRTSSMPPYSSSFESPIPKPSEPPQDVNSYLDAALAQHVPAYAKAILNVGTQKGLCDSSKLEEWETHPVLGHILYRQMQLEGHGGMLTDEMFEIPDWPGSENIF</sequence>
<comment type="caution">
    <text evidence="1">The sequence shown here is derived from an EMBL/GenBank/DDBJ whole genome shotgun (WGS) entry which is preliminary data.</text>
</comment>
<reference evidence="1" key="1">
    <citation type="submission" date="2020-09" db="EMBL/GenBank/DDBJ databases">
        <title>Comparative genome analyses of four rice-infecting Rhizoctonia solani isolates reveal extensive enrichment of homogalacturonan modification genes.</title>
        <authorList>
            <person name="Lee D.-Y."/>
            <person name="Jeon J."/>
            <person name="Kim K.-T."/>
            <person name="Cheong K."/>
            <person name="Song H."/>
            <person name="Choi G."/>
            <person name="Ko J."/>
            <person name="Opiyo S.O."/>
            <person name="Zuo S."/>
            <person name="Madhav S."/>
            <person name="Lee Y.-H."/>
            <person name="Wang G.-L."/>
        </authorList>
    </citation>
    <scope>NUCLEOTIDE SEQUENCE</scope>
    <source>
        <strain evidence="1">AG1-IA B2</strain>
    </source>
</reference>
<organism evidence="1 2">
    <name type="scientific">Rhizoctonia solani</name>
    <dbReference type="NCBI Taxonomy" id="456999"/>
    <lineage>
        <taxon>Eukaryota</taxon>
        <taxon>Fungi</taxon>
        <taxon>Dikarya</taxon>
        <taxon>Basidiomycota</taxon>
        <taxon>Agaricomycotina</taxon>
        <taxon>Agaricomycetes</taxon>
        <taxon>Cantharellales</taxon>
        <taxon>Ceratobasidiaceae</taxon>
        <taxon>Rhizoctonia</taxon>
    </lineage>
</organism>
<accession>A0A8H7ICG0</accession>
<protein>
    <submittedName>
        <fullName evidence="1">Uncharacterized protein</fullName>
    </submittedName>
</protein>
<dbReference type="Proteomes" id="UP000614334">
    <property type="component" value="Unassembled WGS sequence"/>
</dbReference>
<evidence type="ECO:0000313" key="2">
    <source>
        <dbReference type="Proteomes" id="UP000614334"/>
    </source>
</evidence>
<dbReference type="AlphaFoldDB" id="A0A8H7ICG0"/>
<evidence type="ECO:0000313" key="1">
    <source>
        <dbReference type="EMBL" id="KAF8754455.1"/>
    </source>
</evidence>
<gene>
    <name evidence="1" type="ORF">RHS01_06089</name>
</gene>
<name>A0A8H7ICG0_9AGAM</name>